<comment type="caution">
    <text evidence="3">The sequence shown here is derived from an EMBL/GenBank/DDBJ whole genome shotgun (WGS) entry which is preliminary data.</text>
</comment>
<dbReference type="Proteomes" id="UP000494165">
    <property type="component" value="Unassembled WGS sequence"/>
</dbReference>
<feature type="domain" description="Mab-21-like HhH/H2TH-like" evidence="2">
    <location>
        <begin position="426"/>
        <end position="511"/>
    </location>
</feature>
<dbReference type="PANTHER" id="PTHR10656">
    <property type="entry name" value="CELL FATE DETERMINING PROTEIN MAB21-RELATED"/>
    <property type="match status" value="1"/>
</dbReference>
<accession>A0A8S1D3R1</accession>
<proteinExistence type="predicted"/>
<name>A0A8S1D3R1_9INSE</name>
<evidence type="ECO:0000256" key="1">
    <source>
        <dbReference type="SAM" id="MobiDB-lite"/>
    </source>
</evidence>
<evidence type="ECO:0000313" key="3">
    <source>
        <dbReference type="EMBL" id="CAB3376766.1"/>
    </source>
</evidence>
<feature type="region of interest" description="Disordered" evidence="1">
    <location>
        <begin position="875"/>
        <end position="908"/>
    </location>
</feature>
<evidence type="ECO:0000313" key="4">
    <source>
        <dbReference type="Proteomes" id="UP000494165"/>
    </source>
</evidence>
<dbReference type="OrthoDB" id="5948335at2759"/>
<dbReference type="AlphaFoldDB" id="A0A8S1D3R1"/>
<sequence length="1119" mass="124363">MDVRGLAAGVFGCMKRCRECRVCFGRNNSLEESVEKSLEPTLWPRLRLECAGLNFKRHQLARLNLRFASLISAVDVPEAGGDFQTYQNFQCPEGDSGVERARAAVEQATERLLQRLLCTVADLDSRFATKFLATLASKAERAEHRPWPGRRFHYMIRLDSLSWPPLYPAPEADSDFDNGETEEVASSTAFFDEGEAGVLPPGWLRVKPAQGAAQQAWAEFLTPSGCLRRDRVVERFAMLLSQAAGTNTNDSETDESRVCGSPGKVLDAALLQQLLSQIQPQHQLFYGPSEAQRCRPPDPRDFQLAVVHENGAGPVTLHIGFLAPSLQLAFPPDARNIVKVHLHVGVALSGWPLGPSTFPSRLPLHHPLALLAYQSTQNGYFAVAAPPPPNLRCEERRSAWAAAFPTLELELDEHFCASSTPRRTLNVLRHLVSRMKKEANDDDDSESLTTVDDYTLRTLVWQQLERWTSVNAWEPASLAAHVLLALDSLLAALKARHASHLVLPDCNILCQTPLDASLVAKYGDHEEAYDAAMVEDTQLVMDCLLRLYQAGTSTSPLPQGVSWDGEEEERRAAALEAALLRRWGNALNTVSPLPPEMLTSSLTRFEKISKFCCGQDTGDPPTPEQFSSRQLDFLAKLMLEFLRFTKCCYAPQYKEGNEAAVDVGSLRCSSGSEETEDFLFLLQAVINQALGSAAHTTNSKQVKRRCRQNTRRAQTDKQQVWQEVVCDSVRREPLAIGVLQNEMALVRLLLKWLFKATELAPRALKRRLANFLTQLWATSREAVWYLPEWKKHRQEAQDELNAMAAFCTMLLNSQNDRGKQEGWTGVAVLKDAAEKGWSWAKSAQSELVRSGCLQFVLAPAKGVVRRCDVALAIQPSPRDTSPTQVSKQVSRSRTLPAKGTRPTNISQDELTLRLGHRRGSSGHCGSLIPAHQRLKDGSPMTVALDNRRRHGQQFALSSLVHAFIAMHKISVLQDVASLLPPHERQPVLDALQKLSRARRQTRKHSSFESDGKFTLKNPEFPLLELVGMKSNESTGGRIESANMACNILSTCRNARNLQRRHSLYSSLGAGLIYSTSPASVRRRHAKDSSRQGIALLQLANNGELTLHSRNTGLDSSQMF</sequence>
<dbReference type="Pfam" id="PF20266">
    <property type="entry name" value="Mab-21_C"/>
    <property type="match status" value="1"/>
</dbReference>
<feature type="compositionally biased region" description="Polar residues" evidence="1">
    <location>
        <begin position="877"/>
        <end position="893"/>
    </location>
</feature>
<dbReference type="EMBL" id="CADEPI010000132">
    <property type="protein sequence ID" value="CAB3376766.1"/>
    <property type="molecule type" value="Genomic_DNA"/>
</dbReference>
<evidence type="ECO:0000259" key="2">
    <source>
        <dbReference type="Pfam" id="PF20266"/>
    </source>
</evidence>
<gene>
    <name evidence="3" type="ORF">CLODIP_2_CD09138</name>
</gene>
<dbReference type="Gene3D" id="1.10.1410.40">
    <property type="match status" value="1"/>
</dbReference>
<protein>
    <recommendedName>
        <fullName evidence="2">Mab-21-like HhH/H2TH-like domain-containing protein</fullName>
    </recommendedName>
</protein>
<dbReference type="InterPro" id="IPR046906">
    <property type="entry name" value="Mab-21_HhH/H2TH-like"/>
</dbReference>
<organism evidence="3 4">
    <name type="scientific">Cloeon dipterum</name>
    <dbReference type="NCBI Taxonomy" id="197152"/>
    <lineage>
        <taxon>Eukaryota</taxon>
        <taxon>Metazoa</taxon>
        <taxon>Ecdysozoa</taxon>
        <taxon>Arthropoda</taxon>
        <taxon>Hexapoda</taxon>
        <taxon>Insecta</taxon>
        <taxon>Pterygota</taxon>
        <taxon>Palaeoptera</taxon>
        <taxon>Ephemeroptera</taxon>
        <taxon>Pisciforma</taxon>
        <taxon>Baetidae</taxon>
        <taxon>Cloeon</taxon>
    </lineage>
</organism>
<dbReference type="PANTHER" id="PTHR10656:SF70">
    <property type="entry name" value="PROTEIN MAB-21-RELATED"/>
    <property type="match status" value="1"/>
</dbReference>
<reference evidence="3 4" key="1">
    <citation type="submission" date="2020-04" db="EMBL/GenBank/DDBJ databases">
        <authorList>
            <person name="Alioto T."/>
            <person name="Alioto T."/>
            <person name="Gomez Garrido J."/>
        </authorList>
    </citation>
    <scope>NUCLEOTIDE SEQUENCE [LARGE SCALE GENOMIC DNA]</scope>
</reference>
<keyword evidence="4" id="KW-1185">Reference proteome</keyword>